<keyword evidence="1" id="KW-0732">Signal</keyword>
<name>A0A9W6ILY0_9PROT</name>
<feature type="chain" id="PRO_5040853302" description="Lipoprotein" evidence="1">
    <location>
        <begin position="26"/>
        <end position="62"/>
    </location>
</feature>
<comment type="caution">
    <text evidence="2">The sequence shown here is derived from an EMBL/GenBank/DDBJ whole genome shotgun (WGS) entry which is preliminary data.</text>
</comment>
<evidence type="ECO:0008006" key="4">
    <source>
        <dbReference type="Google" id="ProtNLM"/>
    </source>
</evidence>
<protein>
    <recommendedName>
        <fullName evidence="4">Lipoprotein</fullName>
    </recommendedName>
</protein>
<dbReference type="Proteomes" id="UP001143486">
    <property type="component" value="Unassembled WGS sequence"/>
</dbReference>
<dbReference type="RefSeq" id="WP_271187133.1">
    <property type="nucleotide sequence ID" value="NZ_BSFE01000006.1"/>
</dbReference>
<dbReference type="PROSITE" id="PS51257">
    <property type="entry name" value="PROKAR_LIPOPROTEIN"/>
    <property type="match status" value="1"/>
</dbReference>
<dbReference type="AlphaFoldDB" id="A0A9W6ILY0"/>
<evidence type="ECO:0000313" key="3">
    <source>
        <dbReference type="Proteomes" id="UP001143486"/>
    </source>
</evidence>
<reference evidence="2" key="2">
    <citation type="submission" date="2023-01" db="EMBL/GenBank/DDBJ databases">
        <authorList>
            <person name="Sun Q."/>
            <person name="Evtushenko L."/>
        </authorList>
    </citation>
    <scope>NUCLEOTIDE SEQUENCE</scope>
    <source>
        <strain evidence="2">VKM B-1513</strain>
    </source>
</reference>
<gene>
    <name evidence="2" type="ORF">GCM10017621_22790</name>
</gene>
<evidence type="ECO:0000256" key="1">
    <source>
        <dbReference type="SAM" id="SignalP"/>
    </source>
</evidence>
<keyword evidence="3" id="KW-1185">Reference proteome</keyword>
<feature type="signal peptide" evidence="1">
    <location>
        <begin position="1"/>
        <end position="25"/>
    </location>
</feature>
<proteinExistence type="predicted"/>
<organism evidence="2 3">
    <name type="scientific">Maricaulis virginensis</name>
    <dbReference type="NCBI Taxonomy" id="144022"/>
    <lineage>
        <taxon>Bacteria</taxon>
        <taxon>Pseudomonadati</taxon>
        <taxon>Pseudomonadota</taxon>
        <taxon>Alphaproteobacteria</taxon>
        <taxon>Maricaulales</taxon>
        <taxon>Maricaulaceae</taxon>
        <taxon>Maricaulis</taxon>
    </lineage>
</organism>
<evidence type="ECO:0000313" key="2">
    <source>
        <dbReference type="EMBL" id="GLK52771.1"/>
    </source>
</evidence>
<reference evidence="2" key="1">
    <citation type="journal article" date="2014" name="Int. J. Syst. Evol. Microbiol.">
        <title>Complete genome sequence of Corynebacterium casei LMG S-19264T (=DSM 44701T), isolated from a smear-ripened cheese.</title>
        <authorList>
            <consortium name="US DOE Joint Genome Institute (JGI-PGF)"/>
            <person name="Walter F."/>
            <person name="Albersmeier A."/>
            <person name="Kalinowski J."/>
            <person name="Ruckert C."/>
        </authorList>
    </citation>
    <scope>NUCLEOTIDE SEQUENCE</scope>
    <source>
        <strain evidence="2">VKM B-1513</strain>
    </source>
</reference>
<dbReference type="EMBL" id="BSFE01000006">
    <property type="protein sequence ID" value="GLK52771.1"/>
    <property type="molecule type" value="Genomic_DNA"/>
</dbReference>
<sequence>MTVKRVFLVCAALLGAASLSGCVIYEGSDAVCPHGDPNADNWPYCGGARPGGSQPVDDFPDY</sequence>
<accession>A0A9W6ILY0</accession>